<dbReference type="InterPro" id="IPR034804">
    <property type="entry name" value="SQR/QFR_C/D"/>
</dbReference>
<comment type="subcellular location">
    <subcellularLocation>
        <location evidence="1">Membrane</location>
    </subcellularLocation>
</comment>
<protein>
    <recommendedName>
        <fullName evidence="10">Succinate dehydrogenase</fullName>
    </recommendedName>
</protein>
<dbReference type="EMBL" id="DSXR01000065">
    <property type="protein sequence ID" value="HGS87264.1"/>
    <property type="molecule type" value="Genomic_DNA"/>
</dbReference>
<accession>A0A7C4Q1U0</accession>
<keyword evidence="7 8" id="KW-0472">Membrane</keyword>
<proteinExistence type="predicted"/>
<dbReference type="InterPro" id="IPR000701">
    <property type="entry name" value="SuccDH_FuR_B_TM-su"/>
</dbReference>
<evidence type="ECO:0000256" key="8">
    <source>
        <dbReference type="SAM" id="Phobius"/>
    </source>
</evidence>
<sequence length="132" mass="15128">MAATTETVRRVKVKPNYEMIAWKWMRYSAFALIPLVWIHAILQDVVVGVHAMDLGYVAERWASIFWRVFDALLLGFAFAHGVNGLRQVLNDFIHGERGRKILNWGLFIFWLVVFLIGAIALIGGVNQQFPLE</sequence>
<keyword evidence="3 8" id="KW-0812">Transmembrane</keyword>
<evidence type="ECO:0000256" key="2">
    <source>
        <dbReference type="ARBA" id="ARBA00022617"/>
    </source>
</evidence>
<evidence type="ECO:0000256" key="3">
    <source>
        <dbReference type="ARBA" id="ARBA00022692"/>
    </source>
</evidence>
<feature type="transmembrane region" description="Helical" evidence="8">
    <location>
        <begin position="29"/>
        <end position="52"/>
    </location>
</feature>
<keyword evidence="2" id="KW-0349">Heme</keyword>
<evidence type="ECO:0000256" key="7">
    <source>
        <dbReference type="ARBA" id="ARBA00023136"/>
    </source>
</evidence>
<feature type="transmembrane region" description="Helical" evidence="8">
    <location>
        <begin position="104"/>
        <end position="125"/>
    </location>
</feature>
<evidence type="ECO:0000256" key="1">
    <source>
        <dbReference type="ARBA" id="ARBA00004370"/>
    </source>
</evidence>
<dbReference type="AlphaFoldDB" id="A0A7C4Q1U0"/>
<dbReference type="GO" id="GO:0046872">
    <property type="term" value="F:metal ion binding"/>
    <property type="evidence" value="ECO:0007669"/>
    <property type="project" value="UniProtKB-KW"/>
</dbReference>
<evidence type="ECO:0000313" key="9">
    <source>
        <dbReference type="EMBL" id="HGS87264.1"/>
    </source>
</evidence>
<reference evidence="9" key="1">
    <citation type="journal article" date="2020" name="mSystems">
        <title>Genome- and Community-Level Interaction Insights into Carbon Utilization and Element Cycling Functions of Hydrothermarchaeota in Hydrothermal Sediment.</title>
        <authorList>
            <person name="Zhou Z."/>
            <person name="Liu Y."/>
            <person name="Xu W."/>
            <person name="Pan J."/>
            <person name="Luo Z.H."/>
            <person name="Li M."/>
        </authorList>
    </citation>
    <scope>NUCLEOTIDE SEQUENCE [LARGE SCALE GENOMIC DNA]</scope>
    <source>
        <strain evidence="9">SpSt-556</strain>
    </source>
</reference>
<evidence type="ECO:0000256" key="4">
    <source>
        <dbReference type="ARBA" id="ARBA00022723"/>
    </source>
</evidence>
<feature type="transmembrane region" description="Helical" evidence="8">
    <location>
        <begin position="64"/>
        <end position="83"/>
    </location>
</feature>
<keyword evidence="4" id="KW-0479">Metal-binding</keyword>
<keyword evidence="5 8" id="KW-1133">Transmembrane helix</keyword>
<organism evidence="9">
    <name type="scientific">Bellilinea caldifistulae</name>
    <dbReference type="NCBI Taxonomy" id="360411"/>
    <lineage>
        <taxon>Bacteria</taxon>
        <taxon>Bacillati</taxon>
        <taxon>Chloroflexota</taxon>
        <taxon>Anaerolineae</taxon>
        <taxon>Anaerolineales</taxon>
        <taxon>Anaerolineaceae</taxon>
        <taxon>Bellilinea</taxon>
    </lineage>
</organism>
<keyword evidence="6" id="KW-0408">Iron</keyword>
<dbReference type="SUPFAM" id="SSF81343">
    <property type="entry name" value="Fumarate reductase respiratory complex transmembrane subunits"/>
    <property type="match status" value="1"/>
</dbReference>
<comment type="caution">
    <text evidence="9">The sequence shown here is derived from an EMBL/GenBank/DDBJ whole genome shotgun (WGS) entry which is preliminary data.</text>
</comment>
<evidence type="ECO:0008006" key="10">
    <source>
        <dbReference type="Google" id="ProtNLM"/>
    </source>
</evidence>
<evidence type="ECO:0000256" key="6">
    <source>
        <dbReference type="ARBA" id="ARBA00023004"/>
    </source>
</evidence>
<dbReference type="GO" id="GO:0016020">
    <property type="term" value="C:membrane"/>
    <property type="evidence" value="ECO:0007669"/>
    <property type="project" value="UniProtKB-SubCell"/>
</dbReference>
<name>A0A7C4Q1U0_9CHLR</name>
<gene>
    <name evidence="9" type="ORF">ENT17_06545</name>
</gene>
<dbReference type="Gene3D" id="1.20.1300.10">
    <property type="entry name" value="Fumarate reductase/succinate dehydrogenase, transmembrane subunit"/>
    <property type="match status" value="1"/>
</dbReference>
<evidence type="ECO:0000256" key="5">
    <source>
        <dbReference type="ARBA" id="ARBA00022989"/>
    </source>
</evidence>
<dbReference type="Pfam" id="PF01127">
    <property type="entry name" value="Sdh_cyt"/>
    <property type="match status" value="1"/>
</dbReference>